<keyword evidence="2" id="KW-1185">Reference proteome</keyword>
<protein>
    <submittedName>
        <fullName evidence="1">Uncharacterized protein</fullName>
    </submittedName>
</protein>
<gene>
    <name evidence="1" type="ORF">NEOLEDRAFT_1143447</name>
</gene>
<sequence>MPGIRSLEISGEYSTAFANGMVIPDAPGTTSHPLFPVLRDISLRHLWFRPTPYVDDISAGENLIERLGTGVRQRL</sequence>
<dbReference type="AlphaFoldDB" id="A0A165MIN2"/>
<evidence type="ECO:0000313" key="2">
    <source>
        <dbReference type="Proteomes" id="UP000076761"/>
    </source>
</evidence>
<name>A0A165MIN2_9AGAM</name>
<dbReference type="EMBL" id="KV425685">
    <property type="protein sequence ID" value="KZT18377.1"/>
    <property type="molecule type" value="Genomic_DNA"/>
</dbReference>
<organism evidence="1 2">
    <name type="scientific">Neolentinus lepideus HHB14362 ss-1</name>
    <dbReference type="NCBI Taxonomy" id="1314782"/>
    <lineage>
        <taxon>Eukaryota</taxon>
        <taxon>Fungi</taxon>
        <taxon>Dikarya</taxon>
        <taxon>Basidiomycota</taxon>
        <taxon>Agaricomycotina</taxon>
        <taxon>Agaricomycetes</taxon>
        <taxon>Gloeophyllales</taxon>
        <taxon>Gloeophyllaceae</taxon>
        <taxon>Neolentinus</taxon>
    </lineage>
</organism>
<dbReference type="Proteomes" id="UP000076761">
    <property type="component" value="Unassembled WGS sequence"/>
</dbReference>
<reference evidence="1 2" key="1">
    <citation type="journal article" date="2016" name="Mol. Biol. Evol.">
        <title>Comparative Genomics of Early-Diverging Mushroom-Forming Fungi Provides Insights into the Origins of Lignocellulose Decay Capabilities.</title>
        <authorList>
            <person name="Nagy L.G."/>
            <person name="Riley R."/>
            <person name="Tritt A."/>
            <person name="Adam C."/>
            <person name="Daum C."/>
            <person name="Floudas D."/>
            <person name="Sun H."/>
            <person name="Yadav J.S."/>
            <person name="Pangilinan J."/>
            <person name="Larsson K.H."/>
            <person name="Matsuura K."/>
            <person name="Barry K."/>
            <person name="Labutti K."/>
            <person name="Kuo R."/>
            <person name="Ohm R.A."/>
            <person name="Bhattacharya S.S."/>
            <person name="Shirouzu T."/>
            <person name="Yoshinaga Y."/>
            <person name="Martin F.M."/>
            <person name="Grigoriev I.V."/>
            <person name="Hibbett D.S."/>
        </authorList>
    </citation>
    <scope>NUCLEOTIDE SEQUENCE [LARGE SCALE GENOMIC DNA]</scope>
    <source>
        <strain evidence="1 2">HHB14362 ss-1</strain>
    </source>
</reference>
<accession>A0A165MIN2</accession>
<dbReference type="InParanoid" id="A0A165MIN2"/>
<proteinExistence type="predicted"/>
<evidence type="ECO:0000313" key="1">
    <source>
        <dbReference type="EMBL" id="KZT18377.1"/>
    </source>
</evidence>